<gene>
    <name evidence="1" type="ORF">QAD02_014767</name>
</gene>
<organism evidence="1 2">
    <name type="scientific">Eretmocerus hayati</name>
    <dbReference type="NCBI Taxonomy" id="131215"/>
    <lineage>
        <taxon>Eukaryota</taxon>
        <taxon>Metazoa</taxon>
        <taxon>Ecdysozoa</taxon>
        <taxon>Arthropoda</taxon>
        <taxon>Hexapoda</taxon>
        <taxon>Insecta</taxon>
        <taxon>Pterygota</taxon>
        <taxon>Neoptera</taxon>
        <taxon>Endopterygota</taxon>
        <taxon>Hymenoptera</taxon>
        <taxon>Apocrita</taxon>
        <taxon>Proctotrupomorpha</taxon>
        <taxon>Chalcidoidea</taxon>
        <taxon>Aphelinidae</taxon>
        <taxon>Aphelininae</taxon>
        <taxon>Eretmocerus</taxon>
    </lineage>
</organism>
<name>A0ACC2P6E5_9HYME</name>
<dbReference type="EMBL" id="CM056742">
    <property type="protein sequence ID" value="KAJ8678980.1"/>
    <property type="molecule type" value="Genomic_DNA"/>
</dbReference>
<accession>A0ACC2P6E5</accession>
<keyword evidence="2" id="KW-1185">Reference proteome</keyword>
<comment type="caution">
    <text evidence="1">The sequence shown here is derived from an EMBL/GenBank/DDBJ whole genome shotgun (WGS) entry which is preliminary data.</text>
</comment>
<protein>
    <submittedName>
        <fullName evidence="1">Uncharacterized protein</fullName>
    </submittedName>
</protein>
<dbReference type="Proteomes" id="UP001239111">
    <property type="component" value="Chromosome 2"/>
</dbReference>
<sequence>MAELQRAQSVRHAVVGFADQQPHLQAARAERNQKRALAARYAAWALCLGMLACVLQCAATAFPTWAYFRNPDCPQDSSYTSLGIESLIWTTTMTPTQLKAAKLELQVL</sequence>
<evidence type="ECO:0000313" key="2">
    <source>
        <dbReference type="Proteomes" id="UP001239111"/>
    </source>
</evidence>
<reference evidence="1" key="1">
    <citation type="submission" date="2023-04" db="EMBL/GenBank/DDBJ databases">
        <title>A chromosome-level genome assembly of the parasitoid wasp Eretmocerus hayati.</title>
        <authorList>
            <person name="Zhong Y."/>
            <person name="Liu S."/>
            <person name="Liu Y."/>
        </authorList>
    </citation>
    <scope>NUCLEOTIDE SEQUENCE</scope>
    <source>
        <strain evidence="1">ZJU_SS_LIU_2023</strain>
    </source>
</reference>
<evidence type="ECO:0000313" key="1">
    <source>
        <dbReference type="EMBL" id="KAJ8678980.1"/>
    </source>
</evidence>
<proteinExistence type="predicted"/>